<evidence type="ECO:0000256" key="2">
    <source>
        <dbReference type="ARBA" id="ARBA00023015"/>
    </source>
</evidence>
<dbReference type="PANTHER" id="PTHR48111:SF4">
    <property type="entry name" value="DNA-BINDING DUAL TRANSCRIPTIONAL REGULATOR OMPR"/>
    <property type="match status" value="1"/>
</dbReference>
<evidence type="ECO:0000256" key="4">
    <source>
        <dbReference type="ARBA" id="ARBA00023163"/>
    </source>
</evidence>
<dbReference type="InterPro" id="IPR011006">
    <property type="entry name" value="CheY-like_superfamily"/>
</dbReference>
<dbReference type="Gene3D" id="1.10.10.10">
    <property type="entry name" value="Winged helix-like DNA-binding domain superfamily/Winged helix DNA-binding domain"/>
    <property type="match status" value="1"/>
</dbReference>
<accession>A0ABN2GNL1</accession>
<feature type="domain" description="Response regulatory" evidence="7">
    <location>
        <begin position="2"/>
        <end position="115"/>
    </location>
</feature>
<evidence type="ECO:0000256" key="6">
    <source>
        <dbReference type="PROSITE-ProRule" id="PRU01091"/>
    </source>
</evidence>
<name>A0ABN2GNL1_9ACTN</name>
<evidence type="ECO:0000313" key="10">
    <source>
        <dbReference type="Proteomes" id="UP001500618"/>
    </source>
</evidence>
<protein>
    <submittedName>
        <fullName evidence="9">Response regulator transcription factor</fullName>
    </submittedName>
</protein>
<dbReference type="InterPro" id="IPR039420">
    <property type="entry name" value="WalR-like"/>
</dbReference>
<evidence type="ECO:0000259" key="8">
    <source>
        <dbReference type="PROSITE" id="PS51755"/>
    </source>
</evidence>
<dbReference type="SUPFAM" id="SSF52172">
    <property type="entry name" value="CheY-like"/>
    <property type="match status" value="1"/>
</dbReference>
<feature type="DNA-binding region" description="OmpR/PhoB-type" evidence="6">
    <location>
        <begin position="124"/>
        <end position="223"/>
    </location>
</feature>
<dbReference type="CDD" id="cd00383">
    <property type="entry name" value="trans_reg_C"/>
    <property type="match status" value="1"/>
</dbReference>
<dbReference type="InterPro" id="IPR036388">
    <property type="entry name" value="WH-like_DNA-bd_sf"/>
</dbReference>
<dbReference type="SMART" id="SM00448">
    <property type="entry name" value="REC"/>
    <property type="match status" value="1"/>
</dbReference>
<dbReference type="PROSITE" id="PS51755">
    <property type="entry name" value="OMPR_PHOB"/>
    <property type="match status" value="1"/>
</dbReference>
<dbReference type="PANTHER" id="PTHR48111">
    <property type="entry name" value="REGULATOR OF RPOS"/>
    <property type="match status" value="1"/>
</dbReference>
<evidence type="ECO:0000256" key="5">
    <source>
        <dbReference type="PROSITE-ProRule" id="PRU00169"/>
    </source>
</evidence>
<sequence>MKLLLVEDDPNVRRLLTDYLRSSKYDVRSVATGSAGLSETVSWRPDLIVLDLGLPDLDGESLLRMIRAIYSAPVLIVTAHADEETTIRLLHAGADDYLIKPFSPPHLGARVEAVLRRAGMSTPSAPLAVGALEVDLASRVASLAGEPLSLSRKEFDLLAHLARRAGQVVSRRELLREVWHLPSGDDDQTIDVHLSWLRRKLGETAQAPRYLHTVRGVGIKLEPPQATG</sequence>
<dbReference type="SMART" id="SM00862">
    <property type="entry name" value="Trans_reg_C"/>
    <property type="match status" value="1"/>
</dbReference>
<organism evidence="9 10">
    <name type="scientific">Fodinicola feengrottensis</name>
    <dbReference type="NCBI Taxonomy" id="435914"/>
    <lineage>
        <taxon>Bacteria</taxon>
        <taxon>Bacillati</taxon>
        <taxon>Actinomycetota</taxon>
        <taxon>Actinomycetes</taxon>
        <taxon>Mycobacteriales</taxon>
        <taxon>Fodinicola</taxon>
    </lineage>
</organism>
<dbReference type="PROSITE" id="PS50110">
    <property type="entry name" value="RESPONSE_REGULATORY"/>
    <property type="match status" value="1"/>
</dbReference>
<dbReference type="RefSeq" id="WP_344309861.1">
    <property type="nucleotide sequence ID" value="NZ_BAAANY010000008.1"/>
</dbReference>
<evidence type="ECO:0000256" key="1">
    <source>
        <dbReference type="ARBA" id="ARBA00022553"/>
    </source>
</evidence>
<dbReference type="InterPro" id="IPR001789">
    <property type="entry name" value="Sig_transdc_resp-reg_receiver"/>
</dbReference>
<keyword evidence="1 5" id="KW-0597">Phosphoprotein</keyword>
<keyword evidence="2" id="KW-0805">Transcription regulation</keyword>
<dbReference type="InterPro" id="IPR001867">
    <property type="entry name" value="OmpR/PhoB-type_DNA-bd"/>
</dbReference>
<dbReference type="Proteomes" id="UP001500618">
    <property type="component" value="Unassembled WGS sequence"/>
</dbReference>
<evidence type="ECO:0000313" key="9">
    <source>
        <dbReference type="EMBL" id="GAA1674142.1"/>
    </source>
</evidence>
<keyword evidence="10" id="KW-1185">Reference proteome</keyword>
<feature type="domain" description="OmpR/PhoB-type" evidence="8">
    <location>
        <begin position="124"/>
        <end position="223"/>
    </location>
</feature>
<comment type="caution">
    <text evidence="9">The sequence shown here is derived from an EMBL/GenBank/DDBJ whole genome shotgun (WGS) entry which is preliminary data.</text>
</comment>
<gene>
    <name evidence="9" type="ORF">GCM10009765_24340</name>
</gene>
<dbReference type="EMBL" id="BAAANY010000008">
    <property type="protein sequence ID" value="GAA1674142.1"/>
    <property type="molecule type" value="Genomic_DNA"/>
</dbReference>
<feature type="modified residue" description="4-aspartylphosphate" evidence="5">
    <location>
        <position position="51"/>
    </location>
</feature>
<dbReference type="Pfam" id="PF00486">
    <property type="entry name" value="Trans_reg_C"/>
    <property type="match status" value="1"/>
</dbReference>
<evidence type="ECO:0000259" key="7">
    <source>
        <dbReference type="PROSITE" id="PS50110"/>
    </source>
</evidence>
<proteinExistence type="predicted"/>
<keyword evidence="4" id="KW-0804">Transcription</keyword>
<dbReference type="Pfam" id="PF00072">
    <property type="entry name" value="Response_reg"/>
    <property type="match status" value="1"/>
</dbReference>
<dbReference type="Gene3D" id="3.40.50.2300">
    <property type="match status" value="1"/>
</dbReference>
<keyword evidence="3 6" id="KW-0238">DNA-binding</keyword>
<reference evidence="9 10" key="1">
    <citation type="journal article" date="2019" name="Int. J. Syst. Evol. Microbiol.">
        <title>The Global Catalogue of Microorganisms (GCM) 10K type strain sequencing project: providing services to taxonomists for standard genome sequencing and annotation.</title>
        <authorList>
            <consortium name="The Broad Institute Genomics Platform"/>
            <consortium name="The Broad Institute Genome Sequencing Center for Infectious Disease"/>
            <person name="Wu L."/>
            <person name="Ma J."/>
        </authorList>
    </citation>
    <scope>NUCLEOTIDE SEQUENCE [LARGE SCALE GENOMIC DNA]</scope>
    <source>
        <strain evidence="9 10">JCM 14718</strain>
    </source>
</reference>
<evidence type="ECO:0000256" key="3">
    <source>
        <dbReference type="ARBA" id="ARBA00023125"/>
    </source>
</evidence>